<dbReference type="Proteomes" id="UP001387364">
    <property type="component" value="Plasmid unnamed2"/>
</dbReference>
<protein>
    <submittedName>
        <fullName evidence="2">Type 2 lanthipeptide synthetase LanM family protein</fullName>
    </submittedName>
</protein>
<dbReference type="Pfam" id="PF05147">
    <property type="entry name" value="LANC_like"/>
    <property type="match status" value="1"/>
</dbReference>
<organism evidence="2 3">
    <name type="scientific">Bacillus kandeliae</name>
    <dbReference type="NCBI Taxonomy" id="3129297"/>
    <lineage>
        <taxon>Bacteria</taxon>
        <taxon>Bacillati</taxon>
        <taxon>Bacillota</taxon>
        <taxon>Bacilli</taxon>
        <taxon>Bacillales</taxon>
        <taxon>Bacillaceae</taxon>
        <taxon>Bacillus</taxon>
    </lineage>
</organism>
<evidence type="ECO:0000313" key="3">
    <source>
        <dbReference type="Proteomes" id="UP001387364"/>
    </source>
</evidence>
<reference evidence="2 3" key="1">
    <citation type="submission" date="2024-02" db="EMBL/GenBank/DDBJ databases">
        <title>Seven novel Bacillus-like species.</title>
        <authorList>
            <person name="Liu G."/>
        </authorList>
    </citation>
    <scope>NUCLEOTIDE SEQUENCE [LARGE SCALE GENOMIC DNA]</scope>
    <source>
        <strain evidence="2 3">FJAT-52991</strain>
        <plasmid evidence="2 3">unnamed2</plasmid>
    </source>
</reference>
<dbReference type="Pfam" id="PF13575">
    <property type="entry name" value="DUF4135"/>
    <property type="match status" value="1"/>
</dbReference>
<dbReference type="EMBL" id="CP147406">
    <property type="protein sequence ID" value="WXB95034.1"/>
    <property type="molecule type" value="Genomic_DNA"/>
</dbReference>
<name>A0ABZ2NBC0_9BACI</name>
<evidence type="ECO:0000259" key="1">
    <source>
        <dbReference type="Pfam" id="PF13575"/>
    </source>
</evidence>
<dbReference type="CDD" id="cd04792">
    <property type="entry name" value="LanM-like"/>
    <property type="match status" value="1"/>
</dbReference>
<accession>A0ABZ2NBC0</accession>
<dbReference type="InterPro" id="IPR007822">
    <property type="entry name" value="LANC-like"/>
</dbReference>
<keyword evidence="2" id="KW-0614">Plasmid</keyword>
<gene>
    <name evidence="2" type="ORF">WDJ61_18835</name>
</gene>
<evidence type="ECO:0000313" key="2">
    <source>
        <dbReference type="EMBL" id="WXB95034.1"/>
    </source>
</evidence>
<dbReference type="InterPro" id="IPR025410">
    <property type="entry name" value="Lant_dehyd"/>
</dbReference>
<geneLocation type="plasmid" evidence="2 3">
    <name>unnamed2</name>
</geneLocation>
<dbReference type="InterPro" id="IPR017146">
    <property type="entry name" value="Lanti_2_LanM"/>
</dbReference>
<feature type="domain" description="Lantibiotic biosynthesis protein dehydration" evidence="1">
    <location>
        <begin position="212"/>
        <end position="582"/>
    </location>
</feature>
<dbReference type="RefSeq" id="WP_338754925.1">
    <property type="nucleotide sequence ID" value="NZ_CP147406.1"/>
</dbReference>
<dbReference type="NCBIfam" id="TIGR03897">
    <property type="entry name" value="lanti_2_LanM"/>
    <property type="match status" value="1"/>
</dbReference>
<dbReference type="SUPFAM" id="SSF158745">
    <property type="entry name" value="LanC-like"/>
    <property type="match status" value="1"/>
</dbReference>
<dbReference type="InterPro" id="IPR012341">
    <property type="entry name" value="6hp_glycosidase-like_sf"/>
</dbReference>
<dbReference type="SMART" id="SM01260">
    <property type="entry name" value="LANC_like"/>
    <property type="match status" value="1"/>
</dbReference>
<proteinExistence type="predicted"/>
<dbReference type="Gene3D" id="1.50.10.10">
    <property type="match status" value="1"/>
</dbReference>
<dbReference type="PRINTS" id="PR01950">
    <property type="entry name" value="LANCSUPER"/>
</dbReference>
<dbReference type="PRINTS" id="PR01955">
    <property type="entry name" value="LANCFRANKIA"/>
</dbReference>
<keyword evidence="3" id="KW-1185">Reference proteome</keyword>
<dbReference type="PANTHER" id="PTHR12736:SF7">
    <property type="entry name" value="LANC-LIKE PROTEIN 3"/>
    <property type="match status" value="1"/>
</dbReference>
<dbReference type="PIRSF" id="PIRSF037228">
    <property type="entry name" value="Lant_mod_RumM"/>
    <property type="match status" value="1"/>
</dbReference>
<dbReference type="PANTHER" id="PTHR12736">
    <property type="entry name" value="LANC-LIKE PROTEIN"/>
    <property type="match status" value="1"/>
</dbReference>
<sequence length="1048" mass="121289">MTVETMIKSEDFIHSLFLHERYQVLSNEKNPTMNHKEFFNVSKWKEDLHKGKENNFSQRLKYDGYNEEMFEALICPIKDENAELYHGPLKNINFSILELGLELLKNKDLNEEEFQLVEFVYPFIVYASAIIIESMQLRLKSVPFHLEQIKQKLLLSLAEELLNIASRSLILELNVSKLREELVGETPEDRFKSFVAQKARNFYSLLEFYKEYAVLTRFLITRTDYFLDNIQTLLLRLEKDWSVLKNEFAIDAEALLEINIGQGDTHQRGNTVMKLVFENEKEIMYKPKPLAIASTYNQLVRWISRENQSLSLPTYKIIDSGEYGWEQRITPKGCMSKEEVSRFYFRFGSLAGLMYLLNGADMHFENLIAHGEYPYVIDLETIFHQYPTLDFPDSSEIKLKYKQADSVIGTGLLPQSLFQNSDGKGLDFSALNGKEQVLPFKVLGLDQVNTDNMVYSLKEAKSQGASNLPLLNGVLVQPHDYLSDIVAGFEEMMQFFLDNKERLVREDGPLSLFKGLKTRIIGRATQQYAHFLLESTHPDYMRDAIYVEKLFERMWQYPYLDKRIVKHEISDLLQRDVPYFTSFVDSCHLYNSYGEQITDFFQESGYQKVINKIKNLTHQEKEDQTNWLILSIEGNRHAYFEIKRAKAHHFSTEPFDHQESFLKEAQKIGDILVNGVTFSDNKQNASWLNINILNDHWFVAPMKQSLYDGLSGVALFLLYLHEETKEERYLETAHAAMQSAIHPFVHSKGLVSAFFGELSVLYALLHFQKLSPKSEYTAFIEKAKITLRQRVEEDLEFDLLSGSAGIVHLLLNLYESTGDSEYLEIMHLYSQHLIKHGDDTSRGVAWKNRHTQTYLGGFSHGTTGIAAALWRAGEAASQKEYLHFANQAISYDRSLFNPNQKAWLDLRKKKEQYLHQWTHGSTGIGISRLLMKKYRDDHLFDWEIETAINNVENFGFKNNHNLCHGNMGDTELYLLASKQYNDDQLLWKARSIGKQVIGSIKNIKRYQVDSPSNIDSLGLFVGISGIGFQLLRLRNPNHIPSVLTLENA</sequence>